<dbReference type="InterPro" id="IPR035093">
    <property type="entry name" value="RelE/ParE_toxin_dom_sf"/>
</dbReference>
<feature type="compositionally biased region" description="Basic and acidic residues" evidence="2">
    <location>
        <begin position="163"/>
        <end position="179"/>
    </location>
</feature>
<comment type="similarity">
    <text evidence="1">Belongs to the phD/YefM antitoxin family.</text>
</comment>
<dbReference type="SUPFAM" id="SSF143120">
    <property type="entry name" value="YefM-like"/>
    <property type="match status" value="1"/>
</dbReference>
<proteinExistence type="inferred from homology"/>
<dbReference type="GO" id="GO:0004519">
    <property type="term" value="F:endonuclease activity"/>
    <property type="evidence" value="ECO:0007669"/>
    <property type="project" value="UniProtKB-KW"/>
</dbReference>
<accession>A0A450U3X1</accession>
<reference evidence="3" key="1">
    <citation type="submission" date="2019-02" db="EMBL/GenBank/DDBJ databases">
        <authorList>
            <person name="Gruber-Vodicka R. H."/>
            <person name="Seah K. B. B."/>
        </authorList>
    </citation>
    <scope>NUCLEOTIDE SEQUENCE</scope>
    <source>
        <strain evidence="3">BECK_BZ131</strain>
    </source>
</reference>
<keyword evidence="3" id="KW-0255">Endonuclease</keyword>
<dbReference type="InterPro" id="IPR036165">
    <property type="entry name" value="YefM-like_sf"/>
</dbReference>
<dbReference type="Gene3D" id="3.30.2310.20">
    <property type="entry name" value="RelE-like"/>
    <property type="match status" value="1"/>
</dbReference>
<dbReference type="Gene3D" id="3.40.1620.10">
    <property type="entry name" value="YefM-like domain"/>
    <property type="match status" value="1"/>
</dbReference>
<keyword evidence="3" id="KW-0378">Hydrolase</keyword>
<sequence>MPYRIEYSPDAEEHLREFTAREQKIILDAVDAGLSHGPTEQTRNRKPMRSNRLAPWELRLGNFRVFYDVAKPPEFCVYVRAIGVKEHNTLRIGSQGKRAMKTMDISEATASLAEYARVVAAEPVVITSDGRPLMALLDMKDIDFETFSLGTNPEFMQIIRQSRERQEKDGGISSEEMRRRLGLSGA</sequence>
<evidence type="ECO:0000256" key="2">
    <source>
        <dbReference type="SAM" id="MobiDB-lite"/>
    </source>
</evidence>
<feature type="region of interest" description="Disordered" evidence="2">
    <location>
        <begin position="163"/>
        <end position="186"/>
    </location>
</feature>
<protein>
    <submittedName>
        <fullName evidence="3">mRNA-degrading endonuclease RelE, toxin component of the RelBE toxin-antitoxin system</fullName>
    </submittedName>
</protein>
<name>A0A450U3X1_9GAMM</name>
<keyword evidence="3" id="KW-0540">Nuclease</keyword>
<dbReference type="AlphaFoldDB" id="A0A450U3X1"/>
<dbReference type="EMBL" id="CAADFE010000148">
    <property type="protein sequence ID" value="VFJ77905.1"/>
    <property type="molecule type" value="Genomic_DNA"/>
</dbReference>
<evidence type="ECO:0000313" key="3">
    <source>
        <dbReference type="EMBL" id="VFJ77905.1"/>
    </source>
</evidence>
<evidence type="ECO:0000256" key="1">
    <source>
        <dbReference type="ARBA" id="ARBA00009981"/>
    </source>
</evidence>
<dbReference type="SUPFAM" id="SSF143011">
    <property type="entry name" value="RelE-like"/>
    <property type="match status" value="1"/>
</dbReference>
<gene>
    <name evidence="3" type="ORF">BECKFW1821C_GA0114237_11485</name>
</gene>
<organism evidence="3">
    <name type="scientific">Candidatus Kentrum sp. FW</name>
    <dbReference type="NCBI Taxonomy" id="2126338"/>
    <lineage>
        <taxon>Bacteria</taxon>
        <taxon>Pseudomonadati</taxon>
        <taxon>Pseudomonadota</taxon>
        <taxon>Gammaproteobacteria</taxon>
        <taxon>Candidatus Kentrum</taxon>
    </lineage>
</organism>